<evidence type="ECO:0000313" key="5">
    <source>
        <dbReference type="EMBL" id="ORD96507.1"/>
    </source>
</evidence>
<dbReference type="InterPro" id="IPR001589">
    <property type="entry name" value="Actinin_actin-bd_CS"/>
</dbReference>
<evidence type="ECO:0000313" key="6">
    <source>
        <dbReference type="Proteomes" id="UP000192356"/>
    </source>
</evidence>
<dbReference type="VEuPathDB" id="MicrosporidiaDB:HERIO_1556"/>
<dbReference type="Pfam" id="PF00307">
    <property type="entry name" value="CH"/>
    <property type="match status" value="2"/>
</dbReference>
<keyword evidence="3" id="KW-1133">Transmembrane helix</keyword>
<dbReference type="GO" id="GO:0003779">
    <property type="term" value="F:actin binding"/>
    <property type="evidence" value="ECO:0007669"/>
    <property type="project" value="UniProtKB-KW"/>
</dbReference>
<reference evidence="5 6" key="1">
    <citation type="journal article" date="2017" name="Environ. Microbiol.">
        <title>Decay of the glycolytic pathway and adaptation to intranuclear parasitism within Enterocytozoonidae microsporidia.</title>
        <authorList>
            <person name="Wiredu Boakye D."/>
            <person name="Jaroenlak P."/>
            <person name="Prachumwat A."/>
            <person name="Williams T.A."/>
            <person name="Bateman K.S."/>
            <person name="Itsathitphaisarn O."/>
            <person name="Sritunyalucksana K."/>
            <person name="Paszkiewicz K.H."/>
            <person name="Moore K.A."/>
            <person name="Stentiford G.D."/>
            <person name="Williams B.A."/>
        </authorList>
    </citation>
    <scope>NUCLEOTIDE SEQUENCE [LARGE SCALE GENOMIC DNA]</scope>
    <source>
        <strain evidence="5 6">GB1</strain>
    </source>
</reference>
<keyword evidence="2" id="KW-0009">Actin-binding</keyword>
<name>A0A1X0Q9S4_9MICR</name>
<gene>
    <name evidence="5" type="primary">ACTNA</name>
    <name evidence="5" type="ORF">HERIO_1556</name>
</gene>
<dbReference type="Proteomes" id="UP000192356">
    <property type="component" value="Unassembled WGS sequence"/>
</dbReference>
<dbReference type="PANTHER" id="PTHR11915">
    <property type="entry name" value="SPECTRIN/FILAMIN RELATED CYTOSKELETAL PROTEIN"/>
    <property type="match status" value="1"/>
</dbReference>
<dbReference type="InterPro" id="IPR036872">
    <property type="entry name" value="CH_dom_sf"/>
</dbReference>
<keyword evidence="6" id="KW-1185">Reference proteome</keyword>
<dbReference type="EMBL" id="LVKB01000082">
    <property type="protein sequence ID" value="ORD96507.1"/>
    <property type="molecule type" value="Genomic_DNA"/>
</dbReference>
<feature type="domain" description="Calponin-homology (CH)" evidence="4">
    <location>
        <begin position="130"/>
        <end position="236"/>
    </location>
</feature>
<feature type="domain" description="Calponin-homology (CH)" evidence="4">
    <location>
        <begin position="15"/>
        <end position="120"/>
    </location>
</feature>
<keyword evidence="3" id="KW-0472">Membrane</keyword>
<dbReference type="OrthoDB" id="10017054at2759"/>
<dbReference type="AlphaFoldDB" id="A0A1X0Q9S4"/>
<feature type="transmembrane region" description="Helical" evidence="3">
    <location>
        <begin position="107"/>
        <end position="127"/>
    </location>
</feature>
<dbReference type="VEuPathDB" id="MicrosporidiaDB:A0H76_1415"/>
<comment type="caution">
    <text evidence="5">The sequence shown here is derived from an EMBL/GenBank/DDBJ whole genome shotgun (WGS) entry which is preliminary data.</text>
</comment>
<protein>
    <submittedName>
        <fullName evidence="5">ACTNA</fullName>
    </submittedName>
</protein>
<organism evidence="5 6">
    <name type="scientific">Hepatospora eriocheir</name>
    <dbReference type="NCBI Taxonomy" id="1081669"/>
    <lineage>
        <taxon>Eukaryota</taxon>
        <taxon>Fungi</taxon>
        <taxon>Fungi incertae sedis</taxon>
        <taxon>Microsporidia</taxon>
        <taxon>Hepatosporidae</taxon>
        <taxon>Hepatospora</taxon>
    </lineage>
</organism>
<dbReference type="PROSITE" id="PS50021">
    <property type="entry name" value="CH"/>
    <property type="match status" value="2"/>
</dbReference>
<proteinExistence type="predicted"/>
<dbReference type="SUPFAM" id="SSF47576">
    <property type="entry name" value="Calponin-homology domain, CH-domain"/>
    <property type="match status" value="1"/>
</dbReference>
<dbReference type="Gene3D" id="1.10.418.10">
    <property type="entry name" value="Calponin-like domain"/>
    <property type="match status" value="2"/>
</dbReference>
<evidence type="ECO:0000256" key="1">
    <source>
        <dbReference type="ARBA" id="ARBA00022737"/>
    </source>
</evidence>
<evidence type="ECO:0000259" key="4">
    <source>
        <dbReference type="PROSITE" id="PS50021"/>
    </source>
</evidence>
<sequence>MQNNKDTESRNRVMETQKKTFTKWLNNKLATHNFPIVTNLYEDLDNGKVLRDYLCSIGMTPPSITEVPKMRVQKVENLYLILKYLSKNEIRLVNIGAEDIVDKNKKLILGLIFTLILHHGSIIGSAIEQGEFRNKLLHWCQEVTKDYERVLIKDFSKSFKDGLAFNAIIHFLDPDNTDYKSTLGMSVPDRLNYAFNKAKSLFDIETILDINDLLDIDGPDEQCIITYVIEFYRKSAMVIKKKYFKDKVKSISFNHKEYDRAINTYKEMEEKYNLNSKDLKVSTDKVYNNFIALIDSIEELNESHVRILESTCAVNSLISLLAGFEKACMLKSENDIPKTKFLVESINIDKLVDVNVLEKNKAALKSQDLMNFEQLSICLDRYLESLKTNTVDDESLEILNTILKTKSFNKPFNPTFITWINQILKSVEVLANSTKRVNENLKKSKNFYKTNNKDGWVKGSDLNKFLNNFTDFSADLLAIYPDKMFNEAEINEAVESLSRNSMTTKMIENVKNLLSNEEDLKELEAIKVRLSK</sequence>
<dbReference type="PROSITE" id="PS00019">
    <property type="entry name" value="ACTININ_1"/>
    <property type="match status" value="1"/>
</dbReference>
<accession>A0A1X0Q9S4</accession>
<evidence type="ECO:0000256" key="2">
    <source>
        <dbReference type="ARBA" id="ARBA00023203"/>
    </source>
</evidence>
<dbReference type="InterPro" id="IPR001715">
    <property type="entry name" value="CH_dom"/>
</dbReference>
<evidence type="ECO:0000256" key="3">
    <source>
        <dbReference type="SAM" id="Phobius"/>
    </source>
</evidence>
<keyword evidence="3" id="KW-0812">Transmembrane</keyword>
<keyword evidence="1" id="KW-0677">Repeat</keyword>
<dbReference type="SMART" id="SM00033">
    <property type="entry name" value="CH"/>
    <property type="match status" value="2"/>
</dbReference>